<sequence>MSAKAGEWTRNLLWGRRCEKTGRRMMVEEEQFLSFRLWKEHKGVVFLFGLFTLLFSAFYLILIGGWQAEGAAELGKLIIAFGLLYMGPGIMCSLLGSVLLAGQSEECYSLFLLRRLPGFAVEAFVSGIIGFLSSIGVVIGLFLTVRRRGCTEKEREKDWKKFADGSVGYAVNAEENAAWLSDNNRNNTEGAAVILSCGLMASLGNLMLSSSLGEGKLPGKAFDRGLEIYVRLKSYFDRLVKSGTAVILSCSVTAMSAFVYDANNVVRLGMLGTGRKHDRSIAVSALAEWARAVGIDNKTIPSGLLAFVLWLLIAATVCLYGYHFYRCFRLYFWNETWEATYREKLEHSGVAPNISTVPFPKW</sequence>
<dbReference type="GeneID" id="93301071"/>
<accession>A0A1E3ASA7</accession>
<feature type="transmembrane region" description="Helical" evidence="1">
    <location>
        <begin position="44"/>
        <end position="66"/>
    </location>
</feature>
<dbReference type="EMBL" id="MCGI01000002">
    <property type="protein sequence ID" value="ODM11391.1"/>
    <property type="molecule type" value="Genomic_DNA"/>
</dbReference>
<evidence type="ECO:0000256" key="1">
    <source>
        <dbReference type="SAM" id="Phobius"/>
    </source>
</evidence>
<dbReference type="Proteomes" id="UP000095003">
    <property type="component" value="Unassembled WGS sequence"/>
</dbReference>
<feature type="transmembrane region" description="Helical" evidence="1">
    <location>
        <begin position="239"/>
        <end position="260"/>
    </location>
</feature>
<keyword evidence="1" id="KW-1133">Transmembrane helix</keyword>
<dbReference type="AlphaFoldDB" id="A0A1E3ASA7"/>
<gene>
    <name evidence="2" type="ORF">BEH84_02000</name>
</gene>
<name>A0A1E3ASA7_9FIRM</name>
<feature type="transmembrane region" description="Helical" evidence="1">
    <location>
        <begin position="123"/>
        <end position="145"/>
    </location>
</feature>
<comment type="caution">
    <text evidence="2">The sequence shown here is derived from an EMBL/GenBank/DDBJ whole genome shotgun (WGS) entry which is preliminary data.</text>
</comment>
<reference evidence="2 3" key="1">
    <citation type="submission" date="2016-07" db="EMBL/GenBank/DDBJ databases">
        <title>Characterization of isolates of Eisenbergiella tayi derived from blood cultures, using whole genome sequencing.</title>
        <authorList>
            <person name="Burdz T."/>
            <person name="Wiebe D."/>
            <person name="Huynh C."/>
            <person name="Bernard K."/>
        </authorList>
    </citation>
    <scope>NUCLEOTIDE SEQUENCE [LARGE SCALE GENOMIC DNA]</scope>
    <source>
        <strain evidence="2 3">NML 120489</strain>
    </source>
</reference>
<dbReference type="RefSeq" id="WP_141702897.1">
    <property type="nucleotide sequence ID" value="NZ_DBFYTC010000067.1"/>
</dbReference>
<organism evidence="2 3">
    <name type="scientific">Eisenbergiella tayi</name>
    <dbReference type="NCBI Taxonomy" id="1432052"/>
    <lineage>
        <taxon>Bacteria</taxon>
        <taxon>Bacillati</taxon>
        <taxon>Bacillota</taxon>
        <taxon>Clostridia</taxon>
        <taxon>Lachnospirales</taxon>
        <taxon>Lachnospiraceae</taxon>
        <taxon>Eisenbergiella</taxon>
    </lineage>
</organism>
<evidence type="ECO:0000313" key="2">
    <source>
        <dbReference type="EMBL" id="ODM11391.1"/>
    </source>
</evidence>
<keyword evidence="1" id="KW-0472">Membrane</keyword>
<protein>
    <submittedName>
        <fullName evidence="2">Uncharacterized protein</fullName>
    </submittedName>
</protein>
<proteinExistence type="predicted"/>
<feature type="transmembrane region" description="Helical" evidence="1">
    <location>
        <begin position="78"/>
        <end position="103"/>
    </location>
</feature>
<feature type="transmembrane region" description="Helical" evidence="1">
    <location>
        <begin position="304"/>
        <end position="325"/>
    </location>
</feature>
<evidence type="ECO:0000313" key="3">
    <source>
        <dbReference type="Proteomes" id="UP000095003"/>
    </source>
</evidence>
<keyword evidence="1" id="KW-0812">Transmembrane</keyword>